<accession>A0A2T6AIS0</accession>
<protein>
    <recommendedName>
        <fullName evidence="6">Probable inorganic carbon transporter subunit DabA</fullName>
    </recommendedName>
</protein>
<evidence type="ECO:0000256" key="5">
    <source>
        <dbReference type="ARBA" id="ARBA00023136"/>
    </source>
</evidence>
<dbReference type="RefSeq" id="WP_108172132.1">
    <property type="nucleotide sequence ID" value="NZ_QBKQ01000002.1"/>
</dbReference>
<keyword evidence="3 6" id="KW-0479">Metal-binding</keyword>
<dbReference type="AlphaFoldDB" id="A0A2T6AIS0"/>
<dbReference type="GO" id="GO:0005886">
    <property type="term" value="C:plasma membrane"/>
    <property type="evidence" value="ECO:0007669"/>
    <property type="project" value="UniProtKB-SubCell"/>
</dbReference>
<sequence>MSPENYLKQINEASRVIGKTWPLYSFVTSNPLSGYEASGFAEALQEAEKLLGANVFPEASLYRQAWNNGDIDRNILKQELEARRISESPELCLQLFDSEDLQEEENEFQELDRIMAKWMGSFMDEGMAEWPMPNRELGFYKAWRKLAKYDDDFKVDKNSKIPETSEEAISIVLKGLSEEDLLKTFIHHLAALPGWTGYINYRIASGSFWQEKYPISLQDYLGVRLWLAKLLKLPVIPIEKRSGKDNRITRIQLCWLRAWEKSWQQKLIGSLQESASNQENSEKKLPDAQMVFCIDTRSELIRRHVEASGNYETFGYAGFFGIAMDYVGVKDGLARKSCPPIVNSAYKVSEIPQAQKEESMQKLQKDNQVFAFSSYFLKRMKHMLPSAFGYVEGTGILYAASLLARTLTPGFLYKEKKKNENLHEHFCETDLQRIYSDTELSEIELQEKVTIVKGGFDMMGWKDFSPLVIFTGHGSHTANNAFGSSLDCGACAASPGRNNARMLAKLANMKEVREVLRTEHDIKIPENTVFVGAEHNTTTDEIVLFDSQVPESHQELLTELKKDLEKAQITATRDRLKFEGDGKALAERKANNWSDTRPEWGLAKNAGFIVGPRSLTEKTNLDSRCFLHSYDWKQDAEGKALETIMQGPMVVTQWINNHYYFSSVDNETFGGGNKITHNITGRFGVVQGNGGDLKMGLPLQSLRQTDTEMYHQPLRLSVMINAPVARISEILSRNENLKMLLDNEWIYLLAMDPLQGNKVKRYKKNMNWEEVMDNELIVSKKPESKVLELVDPA</sequence>
<evidence type="ECO:0000256" key="4">
    <source>
        <dbReference type="ARBA" id="ARBA00022833"/>
    </source>
</evidence>
<feature type="binding site" evidence="6">
    <location>
        <position position="295"/>
    </location>
    <ligand>
        <name>Zn(2+)</name>
        <dbReference type="ChEBI" id="CHEBI:29105"/>
    </ligand>
</feature>
<gene>
    <name evidence="6" type="primary">dabA</name>
    <name evidence="7" type="ORF">C8P64_2257</name>
</gene>
<evidence type="ECO:0000256" key="3">
    <source>
        <dbReference type="ARBA" id="ARBA00022723"/>
    </source>
</evidence>
<keyword evidence="5 6" id="KW-0472">Membrane</keyword>
<dbReference type="InterPro" id="IPR018752">
    <property type="entry name" value="DabA"/>
</dbReference>
<keyword evidence="4 6" id="KW-0862">Zinc</keyword>
<dbReference type="Pfam" id="PF10070">
    <property type="entry name" value="DabA"/>
    <property type="match status" value="1"/>
</dbReference>
<reference evidence="7 8" key="1">
    <citation type="submission" date="2018-04" db="EMBL/GenBank/DDBJ databases">
        <title>Genomic Encyclopedia of Archaeal and Bacterial Type Strains, Phase II (KMG-II): from individual species to whole genera.</title>
        <authorList>
            <person name="Goeker M."/>
        </authorList>
    </citation>
    <scope>NUCLEOTIDE SEQUENCE [LARGE SCALE GENOMIC DNA]</scope>
    <source>
        <strain evidence="7 8">DSM 23082</strain>
    </source>
</reference>
<feature type="binding site" evidence="6">
    <location>
        <position position="293"/>
    </location>
    <ligand>
        <name>Zn(2+)</name>
        <dbReference type="ChEBI" id="CHEBI:29105"/>
    </ligand>
</feature>
<dbReference type="PANTHER" id="PTHR38344:SF1">
    <property type="entry name" value="INORGANIC CARBON TRANSPORTER SUBUNIT DABA-RELATED"/>
    <property type="match status" value="1"/>
</dbReference>
<comment type="caution">
    <text evidence="7">The sequence shown here is derived from an EMBL/GenBank/DDBJ whole genome shotgun (WGS) entry which is preliminary data.</text>
</comment>
<evidence type="ECO:0000313" key="8">
    <source>
        <dbReference type="Proteomes" id="UP000244174"/>
    </source>
</evidence>
<keyword evidence="1 6" id="KW-0813">Transport</keyword>
<dbReference type="PANTHER" id="PTHR38344">
    <property type="entry name" value="UPF0753 PROTEIN AQ_863"/>
    <property type="match status" value="1"/>
</dbReference>
<evidence type="ECO:0000313" key="7">
    <source>
        <dbReference type="EMBL" id="PTX43725.1"/>
    </source>
</evidence>
<comment type="function">
    <text evidence="6">Part of an energy-coupled inorganic carbon pump.</text>
</comment>
<dbReference type="Proteomes" id="UP000244174">
    <property type="component" value="Unassembled WGS sequence"/>
</dbReference>
<dbReference type="OrthoDB" id="9805101at2"/>
<evidence type="ECO:0000256" key="1">
    <source>
        <dbReference type="ARBA" id="ARBA00022448"/>
    </source>
</evidence>
<organism evidence="7 8">
    <name type="scientific">Christiangramia gaetbulicola</name>
    <dbReference type="NCBI Taxonomy" id="703340"/>
    <lineage>
        <taxon>Bacteria</taxon>
        <taxon>Pseudomonadati</taxon>
        <taxon>Bacteroidota</taxon>
        <taxon>Flavobacteriia</taxon>
        <taxon>Flavobacteriales</taxon>
        <taxon>Flavobacteriaceae</taxon>
        <taxon>Christiangramia</taxon>
    </lineage>
</organism>
<comment type="subunit">
    <text evidence="6">Forms a complex with DabB.</text>
</comment>
<dbReference type="GO" id="GO:0008270">
    <property type="term" value="F:zinc ion binding"/>
    <property type="evidence" value="ECO:0007669"/>
    <property type="project" value="UniProtKB-UniRule"/>
</dbReference>
<comment type="subcellular location">
    <subcellularLocation>
        <location evidence="6">Cell membrane</location>
        <topology evidence="6">Peripheral membrane protein</topology>
    </subcellularLocation>
</comment>
<feature type="binding site" evidence="6">
    <location>
        <position position="488"/>
    </location>
    <ligand>
        <name>Zn(2+)</name>
        <dbReference type="ChEBI" id="CHEBI:29105"/>
    </ligand>
</feature>
<feature type="binding site" evidence="6">
    <location>
        <position position="473"/>
    </location>
    <ligand>
        <name>Zn(2+)</name>
        <dbReference type="ChEBI" id="CHEBI:29105"/>
    </ligand>
</feature>
<keyword evidence="2 6" id="KW-1003">Cell membrane</keyword>
<proteinExistence type="inferred from homology"/>
<dbReference type="EMBL" id="QBKQ01000002">
    <property type="protein sequence ID" value="PTX43725.1"/>
    <property type="molecule type" value="Genomic_DNA"/>
</dbReference>
<comment type="cofactor">
    <cofactor evidence="6">
        <name>Zn(2+)</name>
        <dbReference type="ChEBI" id="CHEBI:29105"/>
    </cofactor>
</comment>
<evidence type="ECO:0000256" key="6">
    <source>
        <dbReference type="HAMAP-Rule" id="MF_01871"/>
    </source>
</evidence>
<dbReference type="HAMAP" id="MF_01871">
    <property type="entry name" value="DabA"/>
    <property type="match status" value="1"/>
</dbReference>
<evidence type="ECO:0000256" key="2">
    <source>
        <dbReference type="ARBA" id="ARBA00022475"/>
    </source>
</evidence>
<comment type="similarity">
    <text evidence="6">Belongs to the inorganic carbon transporter (TC 9.A.2) DabA family.</text>
</comment>
<name>A0A2T6AIS0_9FLAO</name>
<keyword evidence="8" id="KW-1185">Reference proteome</keyword>